<keyword evidence="2" id="KW-0805">Transcription regulation</keyword>
<dbReference type="GO" id="GO:0005634">
    <property type="term" value="C:nucleus"/>
    <property type="evidence" value="ECO:0007669"/>
    <property type="project" value="UniProtKB-SubCell"/>
</dbReference>
<reference evidence="8" key="1">
    <citation type="submission" date="2022-07" db="EMBL/GenBank/DDBJ databases">
        <title>Phylogenomic reconstructions and comparative analyses of Kickxellomycotina fungi.</title>
        <authorList>
            <person name="Reynolds N.K."/>
            <person name="Stajich J.E."/>
            <person name="Barry K."/>
            <person name="Grigoriev I.V."/>
            <person name="Crous P."/>
            <person name="Smith M.E."/>
        </authorList>
    </citation>
    <scope>NUCLEOTIDE SEQUENCE</scope>
    <source>
        <strain evidence="8">RSA 567</strain>
    </source>
</reference>
<dbReference type="Pfam" id="PF03366">
    <property type="entry name" value="YEATS"/>
    <property type="match status" value="1"/>
</dbReference>
<comment type="caution">
    <text evidence="8">The sequence shown here is derived from an EMBL/GenBank/DDBJ whole genome shotgun (WGS) entry which is preliminary data.</text>
</comment>
<proteinExistence type="predicted"/>
<dbReference type="PANTHER" id="PTHR47573:SF1">
    <property type="entry name" value="PROTEIN AF-9 HOMOLOG"/>
    <property type="match status" value="1"/>
</dbReference>
<name>A0A9W8EA81_9FUNG</name>
<evidence type="ECO:0000256" key="1">
    <source>
        <dbReference type="ARBA" id="ARBA00022408"/>
    </source>
</evidence>
<dbReference type="OrthoDB" id="16041at2759"/>
<dbReference type="Proteomes" id="UP001151582">
    <property type="component" value="Unassembled WGS sequence"/>
</dbReference>
<dbReference type="PROSITE" id="PS51037">
    <property type="entry name" value="YEATS"/>
    <property type="match status" value="1"/>
</dbReference>
<keyword evidence="6" id="KW-0175">Coiled coil</keyword>
<evidence type="ECO:0000256" key="3">
    <source>
        <dbReference type="ARBA" id="ARBA00023163"/>
    </source>
</evidence>
<dbReference type="CDD" id="cd16908">
    <property type="entry name" value="YEATS_Yaf9_like"/>
    <property type="match status" value="1"/>
</dbReference>
<dbReference type="AlphaFoldDB" id="A0A9W8EA81"/>
<evidence type="ECO:0000256" key="6">
    <source>
        <dbReference type="SAM" id="Coils"/>
    </source>
</evidence>
<organism evidence="8 9">
    <name type="scientific">Dimargaris verticillata</name>
    <dbReference type="NCBI Taxonomy" id="2761393"/>
    <lineage>
        <taxon>Eukaryota</taxon>
        <taxon>Fungi</taxon>
        <taxon>Fungi incertae sedis</taxon>
        <taxon>Zoopagomycota</taxon>
        <taxon>Kickxellomycotina</taxon>
        <taxon>Dimargaritomycetes</taxon>
        <taxon>Dimargaritales</taxon>
        <taxon>Dimargaritaceae</taxon>
        <taxon>Dimargaris</taxon>
    </lineage>
</organism>
<evidence type="ECO:0000256" key="4">
    <source>
        <dbReference type="ARBA" id="ARBA00023242"/>
    </source>
</evidence>
<dbReference type="PANTHER" id="PTHR47573">
    <property type="entry name" value="PROTEIN AF-9 HOMOLOG"/>
    <property type="match status" value="1"/>
</dbReference>
<protein>
    <recommendedName>
        <fullName evidence="1">Protein AF-9 homolog</fullName>
    </recommendedName>
</protein>
<evidence type="ECO:0000256" key="5">
    <source>
        <dbReference type="PROSITE-ProRule" id="PRU00376"/>
    </source>
</evidence>
<dbReference type="InterPro" id="IPR038704">
    <property type="entry name" value="YEAST_sf"/>
</dbReference>
<dbReference type="GO" id="GO:0006355">
    <property type="term" value="P:regulation of DNA-templated transcription"/>
    <property type="evidence" value="ECO:0007669"/>
    <property type="project" value="InterPro"/>
</dbReference>
<keyword evidence="4 5" id="KW-0539">Nucleus</keyword>
<keyword evidence="9" id="KW-1185">Reference proteome</keyword>
<accession>A0A9W8EA81</accession>
<dbReference type="EMBL" id="JANBQB010001117">
    <property type="protein sequence ID" value="KAJ1972239.1"/>
    <property type="molecule type" value="Genomic_DNA"/>
</dbReference>
<evidence type="ECO:0000313" key="8">
    <source>
        <dbReference type="EMBL" id="KAJ1972239.1"/>
    </source>
</evidence>
<evidence type="ECO:0000259" key="7">
    <source>
        <dbReference type="PROSITE" id="PS51037"/>
    </source>
</evidence>
<dbReference type="Gene3D" id="2.60.40.1970">
    <property type="entry name" value="YEATS domain"/>
    <property type="match status" value="1"/>
</dbReference>
<gene>
    <name evidence="8" type="primary">YAF9</name>
    <name evidence="8" type="ORF">H4R34_005472</name>
</gene>
<feature type="non-terminal residue" evidence="8">
    <location>
        <position position="1"/>
    </location>
</feature>
<feature type="coiled-coil region" evidence="6">
    <location>
        <begin position="179"/>
        <end position="220"/>
    </location>
</feature>
<feature type="domain" description="YEATS" evidence="7">
    <location>
        <begin position="8"/>
        <end position="162"/>
    </location>
</feature>
<sequence>MAHKTQKRIKGLAIARPIIYGNVAAPLGDEKVLVPEHTHRWTVSLRGVNNEDISYYVRKVVFKLHETYPQPTRTVDKPPYEVTETGWGEFEIAIKMYFQTISGEKPVTLFHHLRLHPTDALGNPTLVDPTKPPINQPVAAYHYDEIVFNEPVEHFAQVLLENRSSELPAKSTLSNPYSLQAEQDELARLEKVNQQVEQTIEEYRERMATATKQHSQLKQEIAALEA</sequence>
<evidence type="ECO:0000313" key="9">
    <source>
        <dbReference type="Proteomes" id="UP001151582"/>
    </source>
</evidence>
<dbReference type="InterPro" id="IPR005033">
    <property type="entry name" value="YEATS"/>
</dbReference>
<dbReference type="GO" id="GO:0000785">
    <property type="term" value="C:chromatin"/>
    <property type="evidence" value="ECO:0007669"/>
    <property type="project" value="UniProtKB-ARBA"/>
</dbReference>
<dbReference type="InterPro" id="IPR055129">
    <property type="entry name" value="YEATS_dom"/>
</dbReference>
<evidence type="ECO:0000256" key="2">
    <source>
        <dbReference type="ARBA" id="ARBA00023015"/>
    </source>
</evidence>
<comment type="subcellular location">
    <subcellularLocation>
        <location evidence="5">Nucleus</location>
    </subcellularLocation>
</comment>
<keyword evidence="3" id="KW-0804">Transcription</keyword>